<feature type="domain" description="DUF1468" evidence="2">
    <location>
        <begin position="10"/>
        <end position="154"/>
    </location>
</feature>
<protein>
    <recommendedName>
        <fullName evidence="2">DUF1468 domain-containing protein</fullName>
    </recommendedName>
</protein>
<keyword evidence="1" id="KW-0472">Membrane</keyword>
<sequence>MGIKSQKDFLSGLMFIALGMAYVIGASSYKIGSASNMGPGYFPLLLAILLTGIGVMVTYFSLAGEADPEGAITDFAPRPLIFVLAANLVFGVLLGGLPSLGLPSFGMLVAIAGLVFVVGMAIRPMRIKEMVLTAAILAVCCYVIFHLALRLPVPFWPAFL</sequence>
<comment type="caution">
    <text evidence="3">The sequence shown here is derived from an EMBL/GenBank/DDBJ whole genome shotgun (WGS) entry which is preliminary data.</text>
</comment>
<evidence type="ECO:0000313" key="4">
    <source>
        <dbReference type="Proteomes" id="UP001429580"/>
    </source>
</evidence>
<feature type="transmembrane region" description="Helical" evidence="1">
    <location>
        <begin position="100"/>
        <end position="118"/>
    </location>
</feature>
<dbReference type="RefSeq" id="WP_166954010.1">
    <property type="nucleotide sequence ID" value="NZ_JAASQI010000007.1"/>
</dbReference>
<dbReference type="EMBL" id="JAASQI010000007">
    <property type="protein sequence ID" value="NIJ59027.1"/>
    <property type="molecule type" value="Genomic_DNA"/>
</dbReference>
<feature type="transmembrane region" description="Helical" evidence="1">
    <location>
        <begin position="75"/>
        <end position="94"/>
    </location>
</feature>
<feature type="transmembrane region" description="Helical" evidence="1">
    <location>
        <begin position="130"/>
        <end position="149"/>
    </location>
</feature>
<evidence type="ECO:0000313" key="3">
    <source>
        <dbReference type="EMBL" id="NIJ59027.1"/>
    </source>
</evidence>
<gene>
    <name evidence="3" type="ORF">FHS82_002882</name>
</gene>
<reference evidence="3 4" key="1">
    <citation type="submission" date="2020-03" db="EMBL/GenBank/DDBJ databases">
        <title>Genomic Encyclopedia of Type Strains, Phase IV (KMG-IV): sequencing the most valuable type-strain genomes for metagenomic binning, comparative biology and taxonomic classification.</title>
        <authorList>
            <person name="Goeker M."/>
        </authorList>
    </citation>
    <scope>NUCLEOTIDE SEQUENCE [LARGE SCALE GENOMIC DNA]</scope>
    <source>
        <strain evidence="3 4">DSM 103870</strain>
    </source>
</reference>
<feature type="transmembrane region" description="Helical" evidence="1">
    <location>
        <begin position="9"/>
        <end position="29"/>
    </location>
</feature>
<organism evidence="3 4">
    <name type="scientific">Pseudochelatococcus lubricantis</name>
    <dbReference type="NCBI Taxonomy" id="1538102"/>
    <lineage>
        <taxon>Bacteria</taxon>
        <taxon>Pseudomonadati</taxon>
        <taxon>Pseudomonadota</taxon>
        <taxon>Alphaproteobacteria</taxon>
        <taxon>Hyphomicrobiales</taxon>
        <taxon>Chelatococcaceae</taxon>
        <taxon>Pseudochelatococcus</taxon>
    </lineage>
</organism>
<evidence type="ECO:0000256" key="1">
    <source>
        <dbReference type="SAM" id="Phobius"/>
    </source>
</evidence>
<keyword evidence="1" id="KW-1133">Transmembrane helix</keyword>
<keyword evidence="1" id="KW-0812">Transmembrane</keyword>
<dbReference type="Pfam" id="PF07331">
    <property type="entry name" value="TctB"/>
    <property type="match status" value="1"/>
</dbReference>
<name>A0ABX0V1E2_9HYPH</name>
<keyword evidence="4" id="KW-1185">Reference proteome</keyword>
<evidence type="ECO:0000259" key="2">
    <source>
        <dbReference type="Pfam" id="PF07331"/>
    </source>
</evidence>
<proteinExistence type="predicted"/>
<accession>A0ABX0V1E2</accession>
<dbReference type="Proteomes" id="UP001429580">
    <property type="component" value="Unassembled WGS sequence"/>
</dbReference>
<dbReference type="InterPro" id="IPR009936">
    <property type="entry name" value="DUF1468"/>
</dbReference>
<feature type="transmembrane region" description="Helical" evidence="1">
    <location>
        <begin position="41"/>
        <end position="63"/>
    </location>
</feature>